<accession>A0ABW2MX37</accession>
<reference evidence="2" key="1">
    <citation type="journal article" date="2019" name="Int. J. Syst. Evol. Microbiol.">
        <title>The Global Catalogue of Microorganisms (GCM) 10K type strain sequencing project: providing services to taxonomists for standard genome sequencing and annotation.</title>
        <authorList>
            <consortium name="The Broad Institute Genomics Platform"/>
            <consortium name="The Broad Institute Genome Sequencing Center for Infectious Disease"/>
            <person name="Wu L."/>
            <person name="Ma J."/>
        </authorList>
    </citation>
    <scope>NUCLEOTIDE SEQUENCE [LARGE SCALE GENOMIC DNA]</scope>
    <source>
        <strain evidence="2">CGMCC 1.16306</strain>
    </source>
</reference>
<evidence type="ECO:0000313" key="1">
    <source>
        <dbReference type="EMBL" id="MFC7358300.1"/>
    </source>
</evidence>
<dbReference type="RefSeq" id="WP_380218244.1">
    <property type="nucleotide sequence ID" value="NZ_JBHTBN010000006.1"/>
</dbReference>
<protein>
    <submittedName>
        <fullName evidence="1">Uncharacterized protein</fullName>
    </submittedName>
</protein>
<dbReference type="Proteomes" id="UP001596415">
    <property type="component" value="Unassembled WGS sequence"/>
</dbReference>
<gene>
    <name evidence="1" type="ORF">ACFQO1_11420</name>
</gene>
<evidence type="ECO:0000313" key="2">
    <source>
        <dbReference type="Proteomes" id="UP001596415"/>
    </source>
</evidence>
<proteinExistence type="predicted"/>
<organism evidence="1 2">
    <name type="scientific">Jejudonia soesokkakensis</name>
    <dbReference type="NCBI Taxonomy" id="1323432"/>
    <lineage>
        <taxon>Bacteria</taxon>
        <taxon>Pseudomonadati</taxon>
        <taxon>Bacteroidota</taxon>
        <taxon>Flavobacteriia</taxon>
        <taxon>Flavobacteriales</taxon>
        <taxon>Flavobacteriaceae</taxon>
        <taxon>Jejudonia</taxon>
    </lineage>
</organism>
<sequence length="60" mass="6854">MLVKAGSRELEAGSRKWEVGSWEQEAWSRKLDAGSGKLGVMKYYLVFKKCSLPLPFTFKK</sequence>
<keyword evidence="2" id="KW-1185">Reference proteome</keyword>
<name>A0ABW2MX37_9FLAO</name>
<comment type="caution">
    <text evidence="1">The sequence shown here is derived from an EMBL/GenBank/DDBJ whole genome shotgun (WGS) entry which is preliminary data.</text>
</comment>
<dbReference type="EMBL" id="JBHTBN010000006">
    <property type="protein sequence ID" value="MFC7358300.1"/>
    <property type="molecule type" value="Genomic_DNA"/>
</dbReference>